<organism evidence="1 2">
    <name type="scientific">Acer negundo</name>
    <name type="common">Box elder</name>
    <dbReference type="NCBI Taxonomy" id="4023"/>
    <lineage>
        <taxon>Eukaryota</taxon>
        <taxon>Viridiplantae</taxon>
        <taxon>Streptophyta</taxon>
        <taxon>Embryophyta</taxon>
        <taxon>Tracheophyta</taxon>
        <taxon>Spermatophyta</taxon>
        <taxon>Magnoliopsida</taxon>
        <taxon>eudicotyledons</taxon>
        <taxon>Gunneridae</taxon>
        <taxon>Pentapetalae</taxon>
        <taxon>rosids</taxon>
        <taxon>malvids</taxon>
        <taxon>Sapindales</taxon>
        <taxon>Sapindaceae</taxon>
        <taxon>Hippocastanoideae</taxon>
        <taxon>Acereae</taxon>
        <taxon>Acer</taxon>
    </lineage>
</organism>
<accession>A0AAD5J6G6</accession>
<evidence type="ECO:0000313" key="1">
    <source>
        <dbReference type="EMBL" id="KAI9186668.1"/>
    </source>
</evidence>
<proteinExistence type="predicted"/>
<gene>
    <name evidence="1" type="ORF">LWI28_019682</name>
</gene>
<comment type="caution">
    <text evidence="1">The sequence shown here is derived from an EMBL/GenBank/DDBJ whole genome shotgun (WGS) entry which is preliminary data.</text>
</comment>
<reference evidence="1" key="2">
    <citation type="submission" date="2023-02" db="EMBL/GenBank/DDBJ databases">
        <authorList>
            <person name="Swenson N.G."/>
            <person name="Wegrzyn J.L."/>
            <person name="Mcevoy S.L."/>
        </authorList>
    </citation>
    <scope>NUCLEOTIDE SEQUENCE</scope>
    <source>
        <strain evidence="1">91603</strain>
        <tissue evidence="1">Leaf</tissue>
    </source>
</reference>
<dbReference type="Proteomes" id="UP001064489">
    <property type="component" value="Chromosome 3"/>
</dbReference>
<keyword evidence="2" id="KW-1185">Reference proteome</keyword>
<dbReference type="AlphaFoldDB" id="A0AAD5J6G6"/>
<dbReference type="PANTHER" id="PTHR16128:SF8">
    <property type="entry name" value="EXPRESSED PROTEIN"/>
    <property type="match status" value="1"/>
</dbReference>
<reference evidence="1" key="1">
    <citation type="journal article" date="2022" name="Plant J.">
        <title>Strategies of tolerance reflected in two North American maple genomes.</title>
        <authorList>
            <person name="McEvoy S.L."/>
            <person name="Sezen U.U."/>
            <person name="Trouern-Trend A."/>
            <person name="McMahon S.M."/>
            <person name="Schaberg P.G."/>
            <person name="Yang J."/>
            <person name="Wegrzyn J.L."/>
            <person name="Swenson N.G."/>
        </authorList>
    </citation>
    <scope>NUCLEOTIDE SEQUENCE</scope>
    <source>
        <strain evidence="1">91603</strain>
    </source>
</reference>
<name>A0AAD5J6G6_ACENE</name>
<sequence>MMTTLNCSSSSSLILQPLKPPKPSKLSRFSKPRTLILTVTSSSESKSLQETPETTHLQIPQKSIVWQLKKTSMINVVRPSWISKLEPYNGMWHLSENGKPQRQFDIIIIAHNGKCANRLLGSSGLPLIARQMKRLELNSIWALLAAFEDPLPIAGPEQFEDPL</sequence>
<evidence type="ECO:0000313" key="2">
    <source>
        <dbReference type="Proteomes" id="UP001064489"/>
    </source>
</evidence>
<protein>
    <submittedName>
        <fullName evidence="1">Uncharacterized protein</fullName>
    </submittedName>
</protein>
<dbReference type="EMBL" id="JAJSOW010000100">
    <property type="protein sequence ID" value="KAI9186668.1"/>
    <property type="molecule type" value="Genomic_DNA"/>
</dbReference>
<dbReference type="PANTHER" id="PTHR16128">
    <property type="entry name" value="FAD/NAD(P)-BINDING OXIDOREDUCTASE FAMILY PROTEIN"/>
    <property type="match status" value="1"/>
</dbReference>